<keyword evidence="2" id="KW-1185">Reference proteome</keyword>
<accession>A0A9P0CJL0</accession>
<evidence type="ECO:0000313" key="1">
    <source>
        <dbReference type="EMBL" id="CAH1099827.1"/>
    </source>
</evidence>
<protein>
    <submittedName>
        <fullName evidence="1">Uncharacterized protein</fullName>
    </submittedName>
</protein>
<dbReference type="AlphaFoldDB" id="A0A9P0CJL0"/>
<name>A0A9P0CJL0_9CUCU</name>
<dbReference type="Proteomes" id="UP001153636">
    <property type="component" value="Chromosome 1"/>
</dbReference>
<proteinExistence type="predicted"/>
<gene>
    <name evidence="1" type="ORF">PSYICH_LOCUS718</name>
</gene>
<reference evidence="1" key="1">
    <citation type="submission" date="2022-01" db="EMBL/GenBank/DDBJ databases">
        <authorList>
            <person name="King R."/>
        </authorList>
    </citation>
    <scope>NUCLEOTIDE SEQUENCE</scope>
</reference>
<organism evidence="1 2">
    <name type="scientific">Psylliodes chrysocephalus</name>
    <dbReference type="NCBI Taxonomy" id="3402493"/>
    <lineage>
        <taxon>Eukaryota</taxon>
        <taxon>Metazoa</taxon>
        <taxon>Ecdysozoa</taxon>
        <taxon>Arthropoda</taxon>
        <taxon>Hexapoda</taxon>
        <taxon>Insecta</taxon>
        <taxon>Pterygota</taxon>
        <taxon>Neoptera</taxon>
        <taxon>Endopterygota</taxon>
        <taxon>Coleoptera</taxon>
        <taxon>Polyphaga</taxon>
        <taxon>Cucujiformia</taxon>
        <taxon>Chrysomeloidea</taxon>
        <taxon>Chrysomelidae</taxon>
        <taxon>Galerucinae</taxon>
        <taxon>Alticini</taxon>
        <taxon>Psylliodes</taxon>
    </lineage>
</organism>
<dbReference type="EMBL" id="OV651813">
    <property type="protein sequence ID" value="CAH1099827.1"/>
    <property type="molecule type" value="Genomic_DNA"/>
</dbReference>
<sequence>MGKRKDSYVKRKNFKTTGLNLNRAKVKTFVRSILDGILDCDEFSTTTSNIILEKVNRTTETDIDVDAAHGAMSVGLGFWNTEELFSVLNLPFMLQTKYNKCQISDAWEQTSSKQMAIAAKE</sequence>
<evidence type="ECO:0000313" key="2">
    <source>
        <dbReference type="Proteomes" id="UP001153636"/>
    </source>
</evidence>